<dbReference type="Proteomes" id="UP001161325">
    <property type="component" value="Unassembled WGS sequence"/>
</dbReference>
<dbReference type="InterPro" id="IPR048433">
    <property type="entry name" value="YNCE-like_beta-prop"/>
</dbReference>
<evidence type="ECO:0000313" key="5">
    <source>
        <dbReference type="Proteomes" id="UP001161325"/>
    </source>
</evidence>
<feature type="domain" description="YNCE-like beta-propeller" evidence="3">
    <location>
        <begin position="171"/>
        <end position="341"/>
    </location>
</feature>
<feature type="signal peptide" evidence="2">
    <location>
        <begin position="1"/>
        <end position="31"/>
    </location>
</feature>
<proteinExistence type="predicted"/>
<dbReference type="Gene3D" id="2.130.10.10">
    <property type="entry name" value="YVTN repeat-like/Quinoprotein amine dehydrogenase"/>
    <property type="match status" value="2"/>
</dbReference>
<dbReference type="AlphaFoldDB" id="A0AA37V6T9"/>
<evidence type="ECO:0000313" key="4">
    <source>
        <dbReference type="EMBL" id="GLC25751.1"/>
    </source>
</evidence>
<keyword evidence="5" id="KW-1185">Reference proteome</keyword>
<accession>A0AA37V6T9</accession>
<protein>
    <recommendedName>
        <fullName evidence="3">YNCE-like beta-propeller domain-containing protein</fullName>
    </recommendedName>
</protein>
<sequence>MDATLTLHRARMPRLRVLLAASLLAATPLLAQRPGAPAGTLVVSNMNDHTATIIDAATGRVHATLPTGEGPHEVAVSHDGRTALVSNYGVRGKPGSTITVIDVARAAVARTLTLAGFERPHGMAFLPGDTLVAVTSEVGRAVLLVDVRDGRVADTLATNGRGSHMLALTARGDRVFTANIPDATVSALDVSGRDSVRLLKVGRAPEGIAVTPDGAQLWVGSNRDSTVLVLDARTGATLDTLRGFGMPYRIAVSPDARTAVVSDPVKGEVRAFGAADRRQRFAIAVPADSLLPTAEVPGSPSPEGVAISRDSRWAFVTLQGRNRVVTIDLARGAIVAWAPTGTWSDGVAYSPVPVNAVRKE</sequence>
<dbReference type="PANTHER" id="PTHR47197:SF3">
    <property type="entry name" value="DIHYDRO-HEME D1 DEHYDROGENASE"/>
    <property type="match status" value="1"/>
</dbReference>
<comment type="caution">
    <text evidence="4">The sequence shown here is derived from an EMBL/GenBank/DDBJ whole genome shotgun (WGS) entry which is preliminary data.</text>
</comment>
<evidence type="ECO:0000259" key="3">
    <source>
        <dbReference type="Pfam" id="PF21783"/>
    </source>
</evidence>
<dbReference type="EMBL" id="BRXS01000003">
    <property type="protein sequence ID" value="GLC25751.1"/>
    <property type="molecule type" value="Genomic_DNA"/>
</dbReference>
<dbReference type="PANTHER" id="PTHR47197">
    <property type="entry name" value="PROTEIN NIRF"/>
    <property type="match status" value="1"/>
</dbReference>
<dbReference type="Pfam" id="PF21783">
    <property type="entry name" value="YNCE"/>
    <property type="match status" value="1"/>
</dbReference>
<dbReference type="InterPro" id="IPR011045">
    <property type="entry name" value="N2O_reductase_N"/>
</dbReference>
<organism evidence="4 5">
    <name type="scientific">Roseisolibacter agri</name>
    <dbReference type="NCBI Taxonomy" id="2014610"/>
    <lineage>
        <taxon>Bacteria</taxon>
        <taxon>Pseudomonadati</taxon>
        <taxon>Gemmatimonadota</taxon>
        <taxon>Gemmatimonadia</taxon>
        <taxon>Gemmatimonadales</taxon>
        <taxon>Gemmatimonadaceae</taxon>
        <taxon>Roseisolibacter</taxon>
    </lineage>
</organism>
<reference evidence="4" key="1">
    <citation type="submission" date="2022-08" db="EMBL/GenBank/DDBJ databases">
        <title>Draft genome sequencing of Roseisolibacter agri AW1220.</title>
        <authorList>
            <person name="Tobiishi Y."/>
            <person name="Tonouchi A."/>
        </authorList>
    </citation>
    <scope>NUCLEOTIDE SEQUENCE</scope>
    <source>
        <strain evidence="4">AW1220</strain>
    </source>
</reference>
<dbReference type="SUPFAM" id="SSF50974">
    <property type="entry name" value="Nitrous oxide reductase, N-terminal domain"/>
    <property type="match status" value="1"/>
</dbReference>
<feature type="chain" id="PRO_5041385196" description="YNCE-like beta-propeller domain-containing protein" evidence="2">
    <location>
        <begin position="32"/>
        <end position="360"/>
    </location>
</feature>
<dbReference type="InterPro" id="IPR015943">
    <property type="entry name" value="WD40/YVTN_repeat-like_dom_sf"/>
</dbReference>
<dbReference type="InterPro" id="IPR051200">
    <property type="entry name" value="Host-pathogen_enzymatic-act"/>
</dbReference>
<gene>
    <name evidence="4" type="ORF">rosag_22640</name>
</gene>
<name>A0AA37V6T9_9BACT</name>
<evidence type="ECO:0000256" key="2">
    <source>
        <dbReference type="SAM" id="SignalP"/>
    </source>
</evidence>
<keyword evidence="1 2" id="KW-0732">Signal</keyword>
<evidence type="ECO:0000256" key="1">
    <source>
        <dbReference type="ARBA" id="ARBA00022729"/>
    </source>
</evidence>